<dbReference type="Proteomes" id="UP001597182">
    <property type="component" value="Unassembled WGS sequence"/>
</dbReference>
<proteinExistence type="predicted"/>
<dbReference type="EMBL" id="JBHTMB010000137">
    <property type="protein sequence ID" value="MFD1234666.1"/>
    <property type="molecule type" value="Genomic_DNA"/>
</dbReference>
<keyword evidence="2" id="KW-1185">Reference proteome</keyword>
<organism evidence="1 2">
    <name type="scientific">Pseudonocardia benzenivorans</name>
    <dbReference type="NCBI Taxonomy" id="228005"/>
    <lineage>
        <taxon>Bacteria</taxon>
        <taxon>Bacillati</taxon>
        <taxon>Actinomycetota</taxon>
        <taxon>Actinomycetes</taxon>
        <taxon>Pseudonocardiales</taxon>
        <taxon>Pseudonocardiaceae</taxon>
        <taxon>Pseudonocardia</taxon>
    </lineage>
</organism>
<gene>
    <name evidence="1" type="ORF">ACFQ34_15355</name>
</gene>
<name>A0ABW3VIH1_9PSEU</name>
<comment type="caution">
    <text evidence="1">The sequence shown here is derived from an EMBL/GenBank/DDBJ whole genome shotgun (WGS) entry which is preliminary data.</text>
</comment>
<reference evidence="2" key="1">
    <citation type="journal article" date="2019" name="Int. J. Syst. Evol. Microbiol.">
        <title>The Global Catalogue of Microorganisms (GCM) 10K type strain sequencing project: providing services to taxonomists for standard genome sequencing and annotation.</title>
        <authorList>
            <consortium name="The Broad Institute Genomics Platform"/>
            <consortium name="The Broad Institute Genome Sequencing Center for Infectious Disease"/>
            <person name="Wu L."/>
            <person name="Ma J."/>
        </authorList>
    </citation>
    <scope>NUCLEOTIDE SEQUENCE [LARGE SCALE GENOMIC DNA]</scope>
    <source>
        <strain evidence="2">CCUG 49018</strain>
    </source>
</reference>
<protein>
    <submittedName>
        <fullName evidence="1">Uncharacterized protein</fullName>
    </submittedName>
</protein>
<accession>A0ABW3VIH1</accession>
<dbReference type="RefSeq" id="WP_041759186.1">
    <property type="nucleotide sequence ID" value="NZ_BAABKS010000085.1"/>
</dbReference>
<evidence type="ECO:0000313" key="2">
    <source>
        <dbReference type="Proteomes" id="UP001597182"/>
    </source>
</evidence>
<evidence type="ECO:0000313" key="1">
    <source>
        <dbReference type="EMBL" id="MFD1234666.1"/>
    </source>
</evidence>
<sequence>MVVVGREAAMWLVRGVDEEHRFREWHEAVEYHRLMVRDWAERHGDAAGAARTVDDLAVGASSTVEFPDPECGTVVFTLVWERAWVGLEGIGAC</sequence>